<keyword evidence="2" id="KW-0732">Signal</keyword>
<dbReference type="Proteomes" id="UP001149074">
    <property type="component" value="Unassembled WGS sequence"/>
</dbReference>
<evidence type="ECO:0000256" key="1">
    <source>
        <dbReference type="SAM" id="MobiDB-lite"/>
    </source>
</evidence>
<feature type="chain" id="PRO_5040788608" evidence="2">
    <location>
        <begin position="19"/>
        <end position="150"/>
    </location>
</feature>
<reference evidence="3" key="1">
    <citation type="submission" date="2022-11" db="EMBL/GenBank/DDBJ databases">
        <authorList>
            <person name="Petersen C."/>
        </authorList>
    </citation>
    <scope>NUCLEOTIDE SEQUENCE</scope>
    <source>
        <strain evidence="3">IBT 30761</strain>
    </source>
</reference>
<dbReference type="EMBL" id="JAPQKI010000002">
    <property type="protein sequence ID" value="KAJ5110485.1"/>
    <property type="molecule type" value="Genomic_DNA"/>
</dbReference>
<accession>A0A9W9G1Q8</accession>
<feature type="region of interest" description="Disordered" evidence="1">
    <location>
        <begin position="32"/>
        <end position="117"/>
    </location>
</feature>
<organism evidence="3 4">
    <name type="scientific">Penicillium argentinense</name>
    <dbReference type="NCBI Taxonomy" id="1131581"/>
    <lineage>
        <taxon>Eukaryota</taxon>
        <taxon>Fungi</taxon>
        <taxon>Dikarya</taxon>
        <taxon>Ascomycota</taxon>
        <taxon>Pezizomycotina</taxon>
        <taxon>Eurotiomycetes</taxon>
        <taxon>Eurotiomycetidae</taxon>
        <taxon>Eurotiales</taxon>
        <taxon>Aspergillaceae</taxon>
        <taxon>Penicillium</taxon>
    </lineage>
</organism>
<sequence>MKVSAVMTTLMGAGLVAAAPLAPGISAIIIPSDLSSPPSLPSGTDVPPPPSGTDIPPPKPTDGNQKRDGQPPVPSESDFPPPSGTEVPPIPPSVTNPLPKPTDRNEKRDNQPPLPPAASCLLCPPALTSPLLLARLASLLPPSLLRLKYF</sequence>
<name>A0A9W9G1Q8_9EURO</name>
<feature type="compositionally biased region" description="Basic and acidic residues" evidence="1">
    <location>
        <begin position="101"/>
        <end position="110"/>
    </location>
</feature>
<feature type="compositionally biased region" description="Pro residues" evidence="1">
    <location>
        <begin position="46"/>
        <end position="60"/>
    </location>
</feature>
<evidence type="ECO:0000313" key="4">
    <source>
        <dbReference type="Proteomes" id="UP001149074"/>
    </source>
</evidence>
<dbReference type="RefSeq" id="XP_056478555.1">
    <property type="nucleotide sequence ID" value="XM_056613514.1"/>
</dbReference>
<evidence type="ECO:0000313" key="3">
    <source>
        <dbReference type="EMBL" id="KAJ5110485.1"/>
    </source>
</evidence>
<feature type="compositionally biased region" description="Pro residues" evidence="1">
    <location>
        <begin position="71"/>
        <end position="100"/>
    </location>
</feature>
<keyword evidence="4" id="KW-1185">Reference proteome</keyword>
<proteinExistence type="predicted"/>
<protein>
    <submittedName>
        <fullName evidence="3">Uncharacterized protein</fullName>
    </submittedName>
</protein>
<gene>
    <name evidence="3" type="ORF">N7532_001020</name>
</gene>
<feature type="signal peptide" evidence="2">
    <location>
        <begin position="1"/>
        <end position="18"/>
    </location>
</feature>
<reference evidence="3" key="2">
    <citation type="journal article" date="2023" name="IMA Fungus">
        <title>Comparative genomic study of the Penicillium genus elucidates a diverse pangenome and 15 lateral gene transfer events.</title>
        <authorList>
            <person name="Petersen C."/>
            <person name="Sorensen T."/>
            <person name="Nielsen M.R."/>
            <person name="Sondergaard T.E."/>
            <person name="Sorensen J.L."/>
            <person name="Fitzpatrick D.A."/>
            <person name="Frisvad J.C."/>
            <person name="Nielsen K.L."/>
        </authorList>
    </citation>
    <scope>NUCLEOTIDE SEQUENCE</scope>
    <source>
        <strain evidence="3">IBT 30761</strain>
    </source>
</reference>
<evidence type="ECO:0000256" key="2">
    <source>
        <dbReference type="SAM" id="SignalP"/>
    </source>
</evidence>
<dbReference type="GeneID" id="81352493"/>
<comment type="caution">
    <text evidence="3">The sequence shown here is derived from an EMBL/GenBank/DDBJ whole genome shotgun (WGS) entry which is preliminary data.</text>
</comment>
<dbReference type="AlphaFoldDB" id="A0A9W9G1Q8"/>